<keyword evidence="3" id="KW-0285">Flavoprotein</keyword>
<dbReference type="PROSITE" id="PS51387">
    <property type="entry name" value="FAD_PCMH"/>
    <property type="match status" value="1"/>
</dbReference>
<sequence length="473" mass="52994">MEGSRILLRDSTDPAIFRAAVWGRVFNACRDLSRVPFAVCKARTVADIVAAVELAKAKICRVSVRAGGHSWAAWSVRQDAVLIDVENLDLDLGRDRIDYDDKTNIVSCPPGITGRMLNEFLATVNRMFAGGHCPDVGLGGFLLQGGMGWNCKNWGWACESVVAIDVVTTDGKQLLCNTTEHPDLFWAARGAGPGFPAIVTRFYLKTRPLLQMWQNLYIFPISEYKKVLQWEIEIAPTVDPDTEMVGVSSFIPLTDGKEAELTILANFTTFKPSLKEATVALAPIHAAVPSGAKISVFCQPTSFEKEYAQQIKTYPQGWRYCSDNAYISPNCTDIVGVLEESFSGLVGQKSCALWFSMNPRSMRDHKGEEMALSMQSDHYFALYTVWEDEKDDQKYQGWVADMMKKVERYSVGSYLGDADFRVRRTKFWSAEVGEKLREVRRKWDPEGRICGFLDEGDKSGVNGLRNDFEWEGS</sequence>
<reference evidence="7" key="1">
    <citation type="journal article" date="2023" name="Mol. Phylogenet. Evol.">
        <title>Genome-scale phylogeny and comparative genomics of the fungal order Sordariales.</title>
        <authorList>
            <person name="Hensen N."/>
            <person name="Bonometti L."/>
            <person name="Westerberg I."/>
            <person name="Brannstrom I.O."/>
            <person name="Guillou S."/>
            <person name="Cros-Aarteil S."/>
            <person name="Calhoun S."/>
            <person name="Haridas S."/>
            <person name="Kuo A."/>
            <person name="Mondo S."/>
            <person name="Pangilinan J."/>
            <person name="Riley R."/>
            <person name="LaButti K."/>
            <person name="Andreopoulos B."/>
            <person name="Lipzen A."/>
            <person name="Chen C."/>
            <person name="Yan M."/>
            <person name="Daum C."/>
            <person name="Ng V."/>
            <person name="Clum A."/>
            <person name="Steindorff A."/>
            <person name="Ohm R.A."/>
            <person name="Martin F."/>
            <person name="Silar P."/>
            <person name="Natvig D.O."/>
            <person name="Lalanne C."/>
            <person name="Gautier V."/>
            <person name="Ament-Velasquez S.L."/>
            <person name="Kruys A."/>
            <person name="Hutchinson M.I."/>
            <person name="Powell A.J."/>
            <person name="Barry K."/>
            <person name="Miller A.N."/>
            <person name="Grigoriev I.V."/>
            <person name="Debuchy R."/>
            <person name="Gladieux P."/>
            <person name="Hiltunen Thoren M."/>
            <person name="Johannesson H."/>
        </authorList>
    </citation>
    <scope>NUCLEOTIDE SEQUENCE</scope>
    <source>
        <strain evidence="7">CBS 118394</strain>
    </source>
</reference>
<dbReference type="Proteomes" id="UP001283341">
    <property type="component" value="Unassembled WGS sequence"/>
</dbReference>
<dbReference type="EMBL" id="JAUEDM010000005">
    <property type="protein sequence ID" value="KAK3316047.1"/>
    <property type="molecule type" value="Genomic_DNA"/>
</dbReference>
<comment type="cofactor">
    <cofactor evidence="1">
        <name>FAD</name>
        <dbReference type="ChEBI" id="CHEBI:57692"/>
    </cofactor>
</comment>
<dbReference type="InterPro" id="IPR006094">
    <property type="entry name" value="Oxid_FAD_bind_N"/>
</dbReference>
<reference evidence="7" key="2">
    <citation type="submission" date="2023-06" db="EMBL/GenBank/DDBJ databases">
        <authorList>
            <consortium name="Lawrence Berkeley National Laboratory"/>
            <person name="Haridas S."/>
            <person name="Hensen N."/>
            <person name="Bonometti L."/>
            <person name="Westerberg I."/>
            <person name="Brannstrom I.O."/>
            <person name="Guillou S."/>
            <person name="Cros-Aarteil S."/>
            <person name="Calhoun S."/>
            <person name="Kuo A."/>
            <person name="Mondo S."/>
            <person name="Pangilinan J."/>
            <person name="Riley R."/>
            <person name="Labutti K."/>
            <person name="Andreopoulos B."/>
            <person name="Lipzen A."/>
            <person name="Chen C."/>
            <person name="Yanf M."/>
            <person name="Daum C."/>
            <person name="Ng V."/>
            <person name="Clum A."/>
            <person name="Steindorff A."/>
            <person name="Ohm R."/>
            <person name="Martin F."/>
            <person name="Silar P."/>
            <person name="Natvig D."/>
            <person name="Lalanne C."/>
            <person name="Gautier V."/>
            <person name="Ament-Velasquez S.L."/>
            <person name="Kruys A."/>
            <person name="Hutchinson M.I."/>
            <person name="Powell A.J."/>
            <person name="Barry K."/>
            <person name="Miller A.N."/>
            <person name="Grigoriev I.V."/>
            <person name="Debuchy R."/>
            <person name="Gladieux P."/>
            <person name="Thoren M.H."/>
            <person name="Johannesson H."/>
        </authorList>
    </citation>
    <scope>NUCLEOTIDE SEQUENCE</scope>
    <source>
        <strain evidence="7">CBS 118394</strain>
    </source>
</reference>
<dbReference type="AlphaFoldDB" id="A0AAE0I0W2"/>
<evidence type="ECO:0000256" key="4">
    <source>
        <dbReference type="ARBA" id="ARBA00022827"/>
    </source>
</evidence>
<accession>A0AAE0I0W2</accession>
<keyword evidence="8" id="KW-1185">Reference proteome</keyword>
<evidence type="ECO:0000256" key="3">
    <source>
        <dbReference type="ARBA" id="ARBA00022630"/>
    </source>
</evidence>
<dbReference type="GO" id="GO:0016491">
    <property type="term" value="F:oxidoreductase activity"/>
    <property type="evidence" value="ECO:0007669"/>
    <property type="project" value="UniProtKB-KW"/>
</dbReference>
<evidence type="ECO:0000313" key="7">
    <source>
        <dbReference type="EMBL" id="KAK3316047.1"/>
    </source>
</evidence>
<dbReference type="Gene3D" id="3.30.465.10">
    <property type="match status" value="1"/>
</dbReference>
<evidence type="ECO:0000256" key="1">
    <source>
        <dbReference type="ARBA" id="ARBA00001974"/>
    </source>
</evidence>
<protein>
    <submittedName>
        <fullName evidence="7">FAD binding domain protein</fullName>
    </submittedName>
</protein>
<dbReference type="Gene3D" id="3.40.462.20">
    <property type="match status" value="1"/>
</dbReference>
<evidence type="ECO:0000313" key="8">
    <source>
        <dbReference type="Proteomes" id="UP001283341"/>
    </source>
</evidence>
<dbReference type="InterPro" id="IPR016166">
    <property type="entry name" value="FAD-bd_PCMH"/>
</dbReference>
<proteinExistence type="inferred from homology"/>
<dbReference type="Gene3D" id="3.30.43.10">
    <property type="entry name" value="Uridine Diphospho-n-acetylenolpyruvylglucosamine Reductase, domain 2"/>
    <property type="match status" value="1"/>
</dbReference>
<dbReference type="Pfam" id="PF01565">
    <property type="entry name" value="FAD_binding_4"/>
    <property type="match status" value="1"/>
</dbReference>
<keyword evidence="4" id="KW-0274">FAD</keyword>
<dbReference type="SUPFAM" id="SSF56176">
    <property type="entry name" value="FAD-binding/transporter-associated domain-like"/>
    <property type="match status" value="1"/>
</dbReference>
<dbReference type="PANTHER" id="PTHR42973">
    <property type="entry name" value="BINDING OXIDOREDUCTASE, PUTATIVE (AFU_ORTHOLOGUE AFUA_1G17690)-RELATED"/>
    <property type="match status" value="1"/>
</dbReference>
<evidence type="ECO:0000256" key="5">
    <source>
        <dbReference type="ARBA" id="ARBA00023002"/>
    </source>
</evidence>
<comment type="similarity">
    <text evidence="2">Belongs to the oxygen-dependent FAD-linked oxidoreductase family.</text>
</comment>
<name>A0AAE0I0W2_9PEZI</name>
<dbReference type="PANTHER" id="PTHR42973:SF39">
    <property type="entry name" value="FAD-BINDING PCMH-TYPE DOMAIN-CONTAINING PROTEIN"/>
    <property type="match status" value="1"/>
</dbReference>
<dbReference type="InterPro" id="IPR016169">
    <property type="entry name" value="FAD-bd_PCMH_sub2"/>
</dbReference>
<gene>
    <name evidence="7" type="ORF">B0H66DRAFT_275676</name>
</gene>
<dbReference type="InterPro" id="IPR036318">
    <property type="entry name" value="FAD-bd_PCMH-like_sf"/>
</dbReference>
<dbReference type="InterPro" id="IPR006093">
    <property type="entry name" value="Oxy_OxRdtase_FAD_BS"/>
</dbReference>
<evidence type="ECO:0000256" key="2">
    <source>
        <dbReference type="ARBA" id="ARBA00005466"/>
    </source>
</evidence>
<feature type="domain" description="FAD-binding PCMH-type" evidence="6">
    <location>
        <begin position="32"/>
        <end position="209"/>
    </location>
</feature>
<evidence type="ECO:0000259" key="6">
    <source>
        <dbReference type="PROSITE" id="PS51387"/>
    </source>
</evidence>
<comment type="caution">
    <text evidence="7">The sequence shown here is derived from an EMBL/GenBank/DDBJ whole genome shotgun (WGS) entry which is preliminary data.</text>
</comment>
<dbReference type="PROSITE" id="PS00862">
    <property type="entry name" value="OX2_COVAL_FAD"/>
    <property type="match status" value="1"/>
</dbReference>
<keyword evidence="5" id="KW-0560">Oxidoreductase</keyword>
<dbReference type="GO" id="GO:0071949">
    <property type="term" value="F:FAD binding"/>
    <property type="evidence" value="ECO:0007669"/>
    <property type="project" value="InterPro"/>
</dbReference>
<dbReference type="InterPro" id="IPR050416">
    <property type="entry name" value="FAD-linked_Oxidoreductase"/>
</dbReference>
<dbReference type="InterPro" id="IPR016167">
    <property type="entry name" value="FAD-bd_PCMH_sub1"/>
</dbReference>
<organism evidence="7 8">
    <name type="scientific">Apodospora peruviana</name>
    <dbReference type="NCBI Taxonomy" id="516989"/>
    <lineage>
        <taxon>Eukaryota</taxon>
        <taxon>Fungi</taxon>
        <taxon>Dikarya</taxon>
        <taxon>Ascomycota</taxon>
        <taxon>Pezizomycotina</taxon>
        <taxon>Sordariomycetes</taxon>
        <taxon>Sordariomycetidae</taxon>
        <taxon>Sordariales</taxon>
        <taxon>Lasiosphaeriaceae</taxon>
        <taxon>Apodospora</taxon>
    </lineage>
</organism>